<name>A0A382NWF8_9ZZZZ</name>
<dbReference type="EMBL" id="UINC01103254">
    <property type="protein sequence ID" value="SVC65494.1"/>
    <property type="molecule type" value="Genomic_DNA"/>
</dbReference>
<evidence type="ECO:0000313" key="1">
    <source>
        <dbReference type="EMBL" id="SVC65494.1"/>
    </source>
</evidence>
<organism evidence="1">
    <name type="scientific">marine metagenome</name>
    <dbReference type="NCBI Taxonomy" id="408172"/>
    <lineage>
        <taxon>unclassified sequences</taxon>
        <taxon>metagenomes</taxon>
        <taxon>ecological metagenomes</taxon>
    </lineage>
</organism>
<protein>
    <recommendedName>
        <fullName evidence="2">NIPSNAP domain-containing protein</fullName>
    </recommendedName>
</protein>
<reference evidence="1" key="1">
    <citation type="submission" date="2018-05" db="EMBL/GenBank/DDBJ databases">
        <authorList>
            <person name="Lanie J.A."/>
            <person name="Ng W.-L."/>
            <person name="Kazmierczak K.M."/>
            <person name="Andrzejewski T.M."/>
            <person name="Davidsen T.M."/>
            <person name="Wayne K.J."/>
            <person name="Tettelin H."/>
            <person name="Glass J.I."/>
            <person name="Rusch D."/>
            <person name="Podicherti R."/>
            <person name="Tsui H.-C.T."/>
            <person name="Winkler M.E."/>
        </authorList>
    </citation>
    <scope>NUCLEOTIDE SEQUENCE</scope>
</reference>
<proteinExistence type="predicted"/>
<accession>A0A382NWF8</accession>
<dbReference type="AlphaFoldDB" id="A0A382NWF8"/>
<gene>
    <name evidence="1" type="ORF">METZ01_LOCUS318348</name>
</gene>
<sequence>MISNTAQQGTGMLAMFVNLDPRWVDDFRVWLKEDMFSARMNIGFHACASYDLLPETNAAKLPNPAFLTVYETASLGILYSEPYQALRRKRDTKDAAFHQRFLDAERYTLSWVGPELSAGTSGFLPFVYVDRFDLTTKNVQKFNQWFIDEYLPGCEEIESLVRLRRYTTIEGNRRVFLFHEFDDIYAITDKAWNTLRGNEVWKNVAIDQGSSAAYRRTISET</sequence>
<evidence type="ECO:0008006" key="2">
    <source>
        <dbReference type="Google" id="ProtNLM"/>
    </source>
</evidence>